<evidence type="ECO:0000313" key="7">
    <source>
        <dbReference type="EMBL" id="EAY26811.1"/>
    </source>
</evidence>
<sequence>MAKLSHIKDNLWVLGGNLFNAGIGFLSFMFLAHMLPVDEFGVWLLYVAAFTFMEMVRAGFIYQALVKYFASNSKGLVQKVITGSSWWIGLISTALFSGLIALSGWAFAEPIASKNFTLFFQWYPIVIWVTLPSNMGLWISHSKQRYVRMVIIQLCITGGFGLFILFNYHRSLDLTTILIAHTAVRAIAGIFTLISGWDGIRYIAYVSKRYVKKLVYFGQYSLFSMLGTNLLKSTDIFLIGIFIGPAAVALYQFPLKIIELAEVPLRSFATTAFPRIAKWTEEKKYVIATQFIQKQVLVFIMLATPFCLIGMIWAEFFMVLIGKVKYAASAPIFQILLIYVIFLPIDRFIGIALDSLNRPQINTLKIGIMVAINIVGDYLVLSAGGSLVMVAGVTLINIAIGMGFGWYKIYKTLPIHDVRQLNAKQLFSLR</sequence>
<dbReference type="AlphaFoldDB" id="A1ZS88"/>
<keyword evidence="4 6" id="KW-1133">Transmembrane helix</keyword>
<comment type="subcellular location">
    <subcellularLocation>
        <location evidence="1">Cell membrane</location>
        <topology evidence="1">Multi-pass membrane protein</topology>
    </subcellularLocation>
</comment>
<feature type="transmembrane region" description="Helical" evidence="6">
    <location>
        <begin position="214"/>
        <end position="231"/>
    </location>
</feature>
<evidence type="ECO:0000256" key="6">
    <source>
        <dbReference type="SAM" id="Phobius"/>
    </source>
</evidence>
<feature type="transmembrane region" description="Helical" evidence="6">
    <location>
        <begin position="146"/>
        <end position="168"/>
    </location>
</feature>
<accession>A1ZS88</accession>
<evidence type="ECO:0000256" key="2">
    <source>
        <dbReference type="ARBA" id="ARBA00022475"/>
    </source>
</evidence>
<evidence type="ECO:0000313" key="8">
    <source>
        <dbReference type="Proteomes" id="UP000004095"/>
    </source>
</evidence>
<evidence type="ECO:0000256" key="3">
    <source>
        <dbReference type="ARBA" id="ARBA00022692"/>
    </source>
</evidence>
<proteinExistence type="predicted"/>
<keyword evidence="8" id="KW-1185">Reference proteome</keyword>
<dbReference type="EMBL" id="AAWS01000030">
    <property type="protein sequence ID" value="EAY26811.1"/>
    <property type="molecule type" value="Genomic_DNA"/>
</dbReference>
<evidence type="ECO:0000256" key="4">
    <source>
        <dbReference type="ARBA" id="ARBA00022989"/>
    </source>
</evidence>
<dbReference type="InterPro" id="IPR002797">
    <property type="entry name" value="Polysacc_synth"/>
</dbReference>
<dbReference type="eggNOG" id="COG2244">
    <property type="taxonomic scope" value="Bacteria"/>
</dbReference>
<dbReference type="PANTHER" id="PTHR30250:SF11">
    <property type="entry name" value="O-ANTIGEN TRANSPORTER-RELATED"/>
    <property type="match status" value="1"/>
</dbReference>
<keyword evidence="3 6" id="KW-0812">Transmembrane</keyword>
<evidence type="ECO:0000256" key="5">
    <source>
        <dbReference type="ARBA" id="ARBA00023136"/>
    </source>
</evidence>
<feature type="transmembrane region" description="Helical" evidence="6">
    <location>
        <begin position="43"/>
        <end position="65"/>
    </location>
</feature>
<protein>
    <submittedName>
        <fullName evidence="7">Polysaccharide biosynthesis protein</fullName>
    </submittedName>
</protein>
<feature type="transmembrane region" description="Helical" evidence="6">
    <location>
        <begin position="387"/>
        <end position="407"/>
    </location>
</feature>
<feature type="transmembrane region" description="Helical" evidence="6">
    <location>
        <begin position="237"/>
        <end position="258"/>
    </location>
</feature>
<gene>
    <name evidence="7" type="ORF">M23134_00777</name>
</gene>
<dbReference type="InterPro" id="IPR050833">
    <property type="entry name" value="Poly_Biosynth_Transport"/>
</dbReference>
<dbReference type="Pfam" id="PF01943">
    <property type="entry name" value="Polysacc_synt"/>
    <property type="match status" value="1"/>
</dbReference>
<name>A1ZS88_MICM2</name>
<reference evidence="7 8" key="1">
    <citation type="submission" date="2007-01" db="EMBL/GenBank/DDBJ databases">
        <authorList>
            <person name="Haygood M."/>
            <person name="Podell S."/>
            <person name="Anderson C."/>
            <person name="Hopkinson B."/>
            <person name="Roe K."/>
            <person name="Barbeau K."/>
            <person name="Gaasterland T."/>
            <person name="Ferriera S."/>
            <person name="Johnson J."/>
            <person name="Kravitz S."/>
            <person name="Beeson K."/>
            <person name="Sutton G."/>
            <person name="Rogers Y.-H."/>
            <person name="Friedman R."/>
            <person name="Frazier M."/>
            <person name="Venter J.C."/>
        </authorList>
    </citation>
    <scope>NUCLEOTIDE SEQUENCE [LARGE SCALE GENOMIC DNA]</scope>
    <source>
        <strain evidence="7 8">ATCC 23134</strain>
    </source>
</reference>
<feature type="transmembrane region" description="Helical" evidence="6">
    <location>
        <begin position="12"/>
        <end position="31"/>
    </location>
</feature>
<dbReference type="PANTHER" id="PTHR30250">
    <property type="entry name" value="PST FAMILY PREDICTED COLANIC ACID TRANSPORTER"/>
    <property type="match status" value="1"/>
</dbReference>
<dbReference type="RefSeq" id="WP_002700330.1">
    <property type="nucleotide sequence ID" value="NZ_AAWS01000030.1"/>
</dbReference>
<dbReference type="Proteomes" id="UP000004095">
    <property type="component" value="Unassembled WGS sequence"/>
</dbReference>
<feature type="transmembrane region" description="Helical" evidence="6">
    <location>
        <begin position="174"/>
        <end position="194"/>
    </location>
</feature>
<feature type="transmembrane region" description="Helical" evidence="6">
    <location>
        <begin position="296"/>
        <end position="320"/>
    </location>
</feature>
<feature type="transmembrane region" description="Helical" evidence="6">
    <location>
        <begin position="120"/>
        <end position="139"/>
    </location>
</feature>
<feature type="transmembrane region" description="Helical" evidence="6">
    <location>
        <begin position="364"/>
        <end position="381"/>
    </location>
</feature>
<comment type="caution">
    <text evidence="7">The sequence shown here is derived from an EMBL/GenBank/DDBJ whole genome shotgun (WGS) entry which is preliminary data.</text>
</comment>
<keyword evidence="2" id="KW-1003">Cell membrane</keyword>
<dbReference type="GO" id="GO:0005886">
    <property type="term" value="C:plasma membrane"/>
    <property type="evidence" value="ECO:0007669"/>
    <property type="project" value="UniProtKB-SubCell"/>
</dbReference>
<evidence type="ECO:0000256" key="1">
    <source>
        <dbReference type="ARBA" id="ARBA00004651"/>
    </source>
</evidence>
<feature type="transmembrane region" description="Helical" evidence="6">
    <location>
        <begin position="326"/>
        <end position="343"/>
    </location>
</feature>
<feature type="transmembrane region" description="Helical" evidence="6">
    <location>
        <begin position="86"/>
        <end position="108"/>
    </location>
</feature>
<keyword evidence="5 6" id="KW-0472">Membrane</keyword>
<organism evidence="7 8">
    <name type="scientific">Microscilla marina ATCC 23134</name>
    <dbReference type="NCBI Taxonomy" id="313606"/>
    <lineage>
        <taxon>Bacteria</taxon>
        <taxon>Pseudomonadati</taxon>
        <taxon>Bacteroidota</taxon>
        <taxon>Cytophagia</taxon>
        <taxon>Cytophagales</taxon>
        <taxon>Microscillaceae</taxon>
        <taxon>Microscilla</taxon>
    </lineage>
</organism>
<dbReference type="OrthoDB" id="629958at2"/>